<evidence type="ECO:0000256" key="1">
    <source>
        <dbReference type="ARBA" id="ARBA00004496"/>
    </source>
</evidence>
<protein>
    <recommendedName>
        <fullName evidence="7">OmpR/PhoB-type domain-containing protein</fullName>
    </recommendedName>
</protein>
<dbReference type="SMART" id="SM00862">
    <property type="entry name" value="Trans_reg_C"/>
    <property type="match status" value="1"/>
</dbReference>
<dbReference type="FunFam" id="1.10.10.10:FF:000018">
    <property type="entry name" value="DNA-binding response regulator ResD"/>
    <property type="match status" value="1"/>
</dbReference>
<dbReference type="CDD" id="cd00383">
    <property type="entry name" value="trans_reg_C"/>
    <property type="match status" value="1"/>
</dbReference>
<evidence type="ECO:0000256" key="6">
    <source>
        <dbReference type="ARBA" id="ARBA00023159"/>
    </source>
</evidence>
<dbReference type="SUPFAM" id="SSF46894">
    <property type="entry name" value="C-terminal effector domain of the bipartite response regulators"/>
    <property type="match status" value="1"/>
</dbReference>
<comment type="subcellular location">
    <subcellularLocation>
        <location evidence="1">Cytoplasm</location>
    </subcellularLocation>
</comment>
<dbReference type="AlphaFoldDB" id="A0A382F840"/>
<dbReference type="InterPro" id="IPR011006">
    <property type="entry name" value="CheY-like_superfamily"/>
</dbReference>
<dbReference type="InterPro" id="IPR039420">
    <property type="entry name" value="WalR-like"/>
</dbReference>
<dbReference type="InterPro" id="IPR036388">
    <property type="entry name" value="WH-like_DNA-bd_sf"/>
</dbReference>
<dbReference type="Gene3D" id="1.10.10.10">
    <property type="entry name" value="Winged helix-like DNA-binding domain superfamily/Winged helix DNA-binding domain"/>
    <property type="match status" value="1"/>
</dbReference>
<dbReference type="Pfam" id="PF00486">
    <property type="entry name" value="Trans_reg_C"/>
    <property type="match status" value="1"/>
</dbReference>
<dbReference type="PROSITE" id="PS51755">
    <property type="entry name" value="OMPR_PHOB"/>
    <property type="match status" value="1"/>
</dbReference>
<keyword evidence="5" id="KW-0238">DNA-binding</keyword>
<evidence type="ECO:0000256" key="3">
    <source>
        <dbReference type="ARBA" id="ARBA00022553"/>
    </source>
</evidence>
<feature type="domain" description="OmpR/PhoB-type" evidence="7">
    <location>
        <begin position="159"/>
        <end position="257"/>
    </location>
</feature>
<dbReference type="EMBL" id="UINC01048510">
    <property type="protein sequence ID" value="SVB59120.1"/>
    <property type="molecule type" value="Genomic_DNA"/>
</dbReference>
<keyword evidence="3" id="KW-0597">Phosphoprotein</keyword>
<name>A0A382F840_9ZZZZ</name>
<keyword evidence="4" id="KW-0902">Two-component regulatory system</keyword>
<dbReference type="SUPFAM" id="SSF52172">
    <property type="entry name" value="CheY-like"/>
    <property type="match status" value="1"/>
</dbReference>
<evidence type="ECO:0000313" key="8">
    <source>
        <dbReference type="EMBL" id="SVB59120.1"/>
    </source>
</evidence>
<sequence>MSTPKKPEMPRPFFPQISGTNIQSKAMHSEGGRLPRITVLSARLDPVESVIRWLQRYGYPLSWSHIEPESHTFEQMDSADVLLVHLNSPDQELPFLNDIIQNQYEHRKPIVVVLATREVIGRTDFSTTIDDFIIDPFDPEEIDLRIKFTLWRRRGVRLNDMIVCGDLTIDPGNYEVAVRGESVTTLTLKEYELLKYLASNPERVFTREHLLAKVWDYDYIGGARTVDVHVRRLRMKIERHGIRIISTVRGVGYKFGE</sequence>
<evidence type="ECO:0000259" key="7">
    <source>
        <dbReference type="PROSITE" id="PS51755"/>
    </source>
</evidence>
<dbReference type="GO" id="GO:0005829">
    <property type="term" value="C:cytosol"/>
    <property type="evidence" value="ECO:0007669"/>
    <property type="project" value="TreeGrafter"/>
</dbReference>
<dbReference type="InterPro" id="IPR001867">
    <property type="entry name" value="OmpR/PhoB-type_DNA-bd"/>
</dbReference>
<dbReference type="GO" id="GO:0006355">
    <property type="term" value="P:regulation of DNA-templated transcription"/>
    <property type="evidence" value="ECO:0007669"/>
    <property type="project" value="InterPro"/>
</dbReference>
<evidence type="ECO:0000256" key="4">
    <source>
        <dbReference type="ARBA" id="ARBA00023012"/>
    </source>
</evidence>
<dbReference type="GO" id="GO:0032993">
    <property type="term" value="C:protein-DNA complex"/>
    <property type="evidence" value="ECO:0007669"/>
    <property type="project" value="TreeGrafter"/>
</dbReference>
<proteinExistence type="predicted"/>
<dbReference type="PANTHER" id="PTHR48111">
    <property type="entry name" value="REGULATOR OF RPOS"/>
    <property type="match status" value="1"/>
</dbReference>
<evidence type="ECO:0000256" key="2">
    <source>
        <dbReference type="ARBA" id="ARBA00022490"/>
    </source>
</evidence>
<gene>
    <name evidence="8" type="ORF">METZ01_LOCUS211974</name>
</gene>
<dbReference type="PANTHER" id="PTHR48111:SF49">
    <property type="entry name" value="HEME RESPONSE REGULATOR HSSR"/>
    <property type="match status" value="1"/>
</dbReference>
<organism evidence="8">
    <name type="scientific">marine metagenome</name>
    <dbReference type="NCBI Taxonomy" id="408172"/>
    <lineage>
        <taxon>unclassified sequences</taxon>
        <taxon>metagenomes</taxon>
        <taxon>ecological metagenomes</taxon>
    </lineage>
</organism>
<reference evidence="8" key="1">
    <citation type="submission" date="2018-05" db="EMBL/GenBank/DDBJ databases">
        <authorList>
            <person name="Lanie J.A."/>
            <person name="Ng W.-L."/>
            <person name="Kazmierczak K.M."/>
            <person name="Andrzejewski T.M."/>
            <person name="Davidsen T.M."/>
            <person name="Wayne K.J."/>
            <person name="Tettelin H."/>
            <person name="Glass J.I."/>
            <person name="Rusch D."/>
            <person name="Podicherti R."/>
            <person name="Tsui H.-C.T."/>
            <person name="Winkler M.E."/>
        </authorList>
    </citation>
    <scope>NUCLEOTIDE SEQUENCE</scope>
</reference>
<keyword evidence="6" id="KW-0010">Activator</keyword>
<dbReference type="InterPro" id="IPR016032">
    <property type="entry name" value="Sig_transdc_resp-reg_C-effctor"/>
</dbReference>
<keyword evidence="2" id="KW-0963">Cytoplasm</keyword>
<dbReference type="GO" id="GO:0000156">
    <property type="term" value="F:phosphorelay response regulator activity"/>
    <property type="evidence" value="ECO:0007669"/>
    <property type="project" value="TreeGrafter"/>
</dbReference>
<dbReference type="GO" id="GO:0000976">
    <property type="term" value="F:transcription cis-regulatory region binding"/>
    <property type="evidence" value="ECO:0007669"/>
    <property type="project" value="TreeGrafter"/>
</dbReference>
<accession>A0A382F840</accession>
<evidence type="ECO:0000256" key="5">
    <source>
        <dbReference type="ARBA" id="ARBA00023125"/>
    </source>
</evidence>